<organism evidence="2 3">
    <name type="scientific">Candidatus Scybalomonas excrementavium</name>
    <dbReference type="NCBI Taxonomy" id="2840943"/>
    <lineage>
        <taxon>Bacteria</taxon>
        <taxon>Bacillati</taxon>
        <taxon>Bacillota</taxon>
        <taxon>Clostridia</taxon>
        <taxon>Lachnospirales</taxon>
        <taxon>Lachnospiraceae</taxon>
        <taxon>Lachnospiraceae incertae sedis</taxon>
        <taxon>Candidatus Scybalomonas</taxon>
    </lineage>
</organism>
<dbReference type="Proteomes" id="UP000823618">
    <property type="component" value="Unassembled WGS sequence"/>
</dbReference>
<name>A0A9D9N8U2_9FIRM</name>
<protein>
    <submittedName>
        <fullName evidence="2">Zinc dependent phospholipase C family protein</fullName>
    </submittedName>
</protein>
<comment type="caution">
    <text evidence="2">The sequence shown here is derived from an EMBL/GenBank/DDBJ whole genome shotgun (WGS) entry which is preliminary data.</text>
</comment>
<dbReference type="InterPro" id="IPR029002">
    <property type="entry name" value="PLPC/GPLD1"/>
</dbReference>
<proteinExistence type="predicted"/>
<dbReference type="AlphaFoldDB" id="A0A9D9N8U2"/>
<gene>
    <name evidence="2" type="ORF">IAC13_10175</name>
</gene>
<reference evidence="2" key="1">
    <citation type="submission" date="2020-10" db="EMBL/GenBank/DDBJ databases">
        <authorList>
            <person name="Gilroy R."/>
        </authorList>
    </citation>
    <scope>NUCLEOTIDE SEQUENCE</scope>
    <source>
        <strain evidence="2">E3-2379</strain>
    </source>
</reference>
<sequence length="198" mass="23659">MRKKSHIALAIGLMDKLQLHDTLNHKYIFCIGSILPDCKPSFLTTPHTFQKTFEKVKEKIKLFLEKMENIYQFGYRDCIILGEIIHYIADYFTFPHNIHYDGNLKAHCYYEKDLKIALRHFLNSDEVVEIRKEVQVHQTKEELFQFIEETHQKYMKRKSFVLEDCRYIVRVCMEVVASIVAILQNSYVEMREMLLETV</sequence>
<dbReference type="EMBL" id="JADIML010000292">
    <property type="protein sequence ID" value="MBO8464285.1"/>
    <property type="molecule type" value="Genomic_DNA"/>
</dbReference>
<dbReference type="Pfam" id="PF00882">
    <property type="entry name" value="Zn_dep_PLPC"/>
    <property type="match status" value="1"/>
</dbReference>
<accession>A0A9D9N8U2</accession>
<feature type="domain" description="Phospholipase C/D" evidence="1">
    <location>
        <begin position="6"/>
        <end position="158"/>
    </location>
</feature>
<reference evidence="2" key="2">
    <citation type="journal article" date="2021" name="PeerJ">
        <title>Extensive microbial diversity within the chicken gut microbiome revealed by metagenomics and culture.</title>
        <authorList>
            <person name="Gilroy R."/>
            <person name="Ravi A."/>
            <person name="Getino M."/>
            <person name="Pursley I."/>
            <person name="Horton D.L."/>
            <person name="Alikhan N.F."/>
            <person name="Baker D."/>
            <person name="Gharbi K."/>
            <person name="Hall N."/>
            <person name="Watson M."/>
            <person name="Adriaenssens E.M."/>
            <person name="Foster-Nyarko E."/>
            <person name="Jarju S."/>
            <person name="Secka A."/>
            <person name="Antonio M."/>
            <person name="Oren A."/>
            <person name="Chaudhuri R.R."/>
            <person name="La Ragione R."/>
            <person name="Hildebrand F."/>
            <person name="Pallen M.J."/>
        </authorList>
    </citation>
    <scope>NUCLEOTIDE SEQUENCE</scope>
    <source>
        <strain evidence="2">E3-2379</strain>
    </source>
</reference>
<evidence type="ECO:0000259" key="1">
    <source>
        <dbReference type="Pfam" id="PF00882"/>
    </source>
</evidence>
<evidence type="ECO:0000313" key="2">
    <source>
        <dbReference type="EMBL" id="MBO8464285.1"/>
    </source>
</evidence>
<evidence type="ECO:0000313" key="3">
    <source>
        <dbReference type="Proteomes" id="UP000823618"/>
    </source>
</evidence>